<proteinExistence type="inferred from homology"/>
<keyword evidence="3" id="KW-0805">Transcription regulation</keyword>
<keyword evidence="5" id="KW-0539">Nucleus</keyword>
<keyword evidence="6" id="KW-0175">Coiled coil</keyword>
<evidence type="ECO:0000256" key="2">
    <source>
        <dbReference type="ARBA" id="ARBA00006178"/>
    </source>
</evidence>
<evidence type="ECO:0000313" key="9">
    <source>
        <dbReference type="EMBL" id="KAL0266139.1"/>
    </source>
</evidence>
<accession>A0AAW2H8J3</accession>
<evidence type="ECO:0000256" key="6">
    <source>
        <dbReference type="SAM" id="Coils"/>
    </source>
</evidence>
<dbReference type="InterPro" id="IPR031543">
    <property type="entry name" value="DUF5087"/>
</dbReference>
<feature type="domain" description="Transcription initiation factor TFIID component TAF4 C-terminal" evidence="8">
    <location>
        <begin position="499"/>
        <end position="729"/>
    </location>
</feature>
<comment type="subcellular location">
    <subcellularLocation>
        <location evidence="1">Nucleus</location>
    </subcellularLocation>
</comment>
<dbReference type="CDD" id="cd08045">
    <property type="entry name" value="HFD_TAF4"/>
    <property type="match status" value="1"/>
</dbReference>
<dbReference type="GO" id="GO:0006352">
    <property type="term" value="P:DNA-templated transcription initiation"/>
    <property type="evidence" value="ECO:0007669"/>
    <property type="project" value="InterPro"/>
</dbReference>
<dbReference type="GO" id="GO:0005669">
    <property type="term" value="C:transcription factor TFIID complex"/>
    <property type="evidence" value="ECO:0007669"/>
    <property type="project" value="InterPro"/>
</dbReference>
<keyword evidence="4" id="KW-0804">Transcription</keyword>
<dbReference type="Pfam" id="PF05236">
    <property type="entry name" value="TAF4"/>
    <property type="match status" value="1"/>
</dbReference>
<comment type="similarity">
    <text evidence="2">Belongs to the TAF4 family.</text>
</comment>
<comment type="caution">
    <text evidence="9">The sequence shown here is derived from an EMBL/GenBank/DDBJ whole genome shotgun (WGS) entry which is preliminary data.</text>
</comment>
<evidence type="ECO:0000256" key="7">
    <source>
        <dbReference type="SAM" id="MobiDB-lite"/>
    </source>
</evidence>
<dbReference type="Pfam" id="PF17006">
    <property type="entry name" value="DUF5087"/>
    <property type="match status" value="1"/>
</dbReference>
<dbReference type="InterPro" id="IPR007900">
    <property type="entry name" value="TAF4_C"/>
</dbReference>
<evidence type="ECO:0000259" key="8">
    <source>
        <dbReference type="Pfam" id="PF05236"/>
    </source>
</evidence>
<dbReference type="SUPFAM" id="SSF56281">
    <property type="entry name" value="Metallo-hydrolase/oxidoreductase"/>
    <property type="match status" value="1"/>
</dbReference>
<evidence type="ECO:0000256" key="4">
    <source>
        <dbReference type="ARBA" id="ARBA00023163"/>
    </source>
</evidence>
<feature type="region of interest" description="Disordered" evidence="7">
    <location>
        <begin position="905"/>
        <end position="932"/>
    </location>
</feature>
<evidence type="ECO:0000256" key="3">
    <source>
        <dbReference type="ARBA" id="ARBA00023015"/>
    </source>
</evidence>
<evidence type="ECO:0000256" key="1">
    <source>
        <dbReference type="ARBA" id="ARBA00004123"/>
    </source>
</evidence>
<sequence>MSDLEDASEKIKKLERIINKQNVLIDALVEQNRSLKDRLGEGEEVAVCPSSPPVEKSGAVPSISFGIGSAQSYVIPGIGADIQDDLPAGTAEEGDAMDVQAGICAMEGRGSDRSVACTKGGGEKGDDISLIAEASEQILMLLDKKQEKGAAFRLNFSFKEFVAYCTQMSYDIKTDLSKIKAGAGVKSYVCTNERALVYYVAENINDMGLDEVFCTLVLLSRVVDRSVKIAIVYNLLQSLNNQYLLLHLAFPVLYGEMLGNSIVETTLRKILCFQLSIDNEAFRDPRIKEALRHISGALSLSPDKEDLAKHVVSIAENMDFHAQTLGENNIDEVASIQMVCMFLDWEWSFDFLIRKYLLQKASSGRDMKNIYLMGTAASVGLALVGRHKSVTMVFDVLKSYMVQDDTELGALCYYFVKRIDPEAAYSPVMININFLESLSPNIKNKIKHAYQSVANNQISPTDFFDMCHQLLSPAEFASLFARKEQLQAQRPEEIKTEYLQDVMQYSGVDLKQEAENIVKESENYVGYSYDAQEDHRNSIESLMNTKVFTELVTKICRTRRLAVGPGVYHVLFLAIRRKVFDLYEKMIDASKVRVDEDIQSYIMRIDNDIRRQLWVLEQNEKKECERLKIDRMETDEKKKMKRVIEEREDLLIKKRMSNTVALAALGSQQKSWMSTDDVDVLEKTDTQFQSLYSPFNEKDLEKKVINRQIVAEDFLFVLESDKRYNKSIFTLQQYYKVENESLGAVFVASSDSLGIFFLKEAVPVYITEPVYEQLKMKLKYYRAMSTSYEDEEGLDCAIRCIDRARCPVVVKISLNQSFRFDNMVVKALSAGTFLGWTNYHVKDQYNFLYVRSMLIDSRFAAQAPDVPVDFLILNRDTDKNCFEEGKCLCSGETPQAAALVSARNVQGDSSGPGARDLVSTGDSVPHDESRGKSVHTGIDALTAYLNKSRTERVAVLCDFSTHFLEIALHAFYILRDVHVFIIGKELEEYKQRLSYMGEFLNSSLRLRMYKGTDPLPLSLYANLHVISDVSEISQESYLLFTEVNLNLRNHAVLSINSLRGDHCFFISFETPLHTIRERLNASIVLNQEYHAAESRCVLHANNVSESGDLFSEVVLKNADTSGLMHMSAGESYFIDTECDREVLEIQCSDLVYTQNGHAWVEGNMEYTDRYGDNVCRLILTARVPKIRELFAKERYYFFNGFYVFPESGYKVNLERRPYIEKMEDT</sequence>
<dbReference type="AlphaFoldDB" id="A0AAW2H8J3"/>
<reference evidence="9" key="1">
    <citation type="journal article" date="2024" name="Gigascience">
        <title>Chromosome-level genome of the poultry shaft louse Menopon gallinae provides insight into the host-switching and adaptive evolution of parasitic lice.</title>
        <authorList>
            <person name="Xu Y."/>
            <person name="Ma L."/>
            <person name="Liu S."/>
            <person name="Liang Y."/>
            <person name="Liu Q."/>
            <person name="He Z."/>
            <person name="Tian L."/>
            <person name="Duan Y."/>
            <person name="Cai W."/>
            <person name="Li H."/>
            <person name="Song F."/>
        </authorList>
    </citation>
    <scope>NUCLEOTIDE SEQUENCE</scope>
    <source>
        <strain evidence="9">Cailab_2023a</strain>
    </source>
</reference>
<dbReference type="Pfam" id="PF17030">
    <property type="entry name" value="Beta_lactamase3"/>
    <property type="match status" value="1"/>
</dbReference>
<protein>
    <recommendedName>
        <fullName evidence="8">Transcription initiation factor TFIID component TAF4 C-terminal domain-containing protein</fullName>
    </recommendedName>
</protein>
<dbReference type="InterPro" id="IPR036866">
    <property type="entry name" value="RibonucZ/Hydroxyglut_hydro"/>
</dbReference>
<dbReference type="InterPro" id="IPR031494">
    <property type="entry name" value="Beta_lactamase3"/>
</dbReference>
<evidence type="ECO:0000256" key="5">
    <source>
        <dbReference type="ARBA" id="ARBA00023242"/>
    </source>
</evidence>
<name>A0AAW2H8J3_9NEOP</name>
<dbReference type="EMBL" id="JARGDH010000006">
    <property type="protein sequence ID" value="KAL0266139.1"/>
    <property type="molecule type" value="Genomic_DNA"/>
</dbReference>
<feature type="coiled-coil region" evidence="6">
    <location>
        <begin position="4"/>
        <end position="38"/>
    </location>
</feature>
<organism evidence="9">
    <name type="scientific">Menopon gallinae</name>
    <name type="common">poultry shaft louse</name>
    <dbReference type="NCBI Taxonomy" id="328185"/>
    <lineage>
        <taxon>Eukaryota</taxon>
        <taxon>Metazoa</taxon>
        <taxon>Ecdysozoa</taxon>
        <taxon>Arthropoda</taxon>
        <taxon>Hexapoda</taxon>
        <taxon>Insecta</taxon>
        <taxon>Pterygota</taxon>
        <taxon>Neoptera</taxon>
        <taxon>Paraneoptera</taxon>
        <taxon>Psocodea</taxon>
        <taxon>Troctomorpha</taxon>
        <taxon>Phthiraptera</taxon>
        <taxon>Amblycera</taxon>
        <taxon>Menoponidae</taxon>
        <taxon>Menopon</taxon>
    </lineage>
</organism>
<gene>
    <name evidence="9" type="ORF">PYX00_011855</name>
</gene>